<sequence length="273" mass="30270">MDTLRQLYPECRSVPFTGAYLAHDLRSRSASSERPFFYANFVVSLDGRIAIPDEDGKGLAVPKAIANDRDWQLFQELAAQADLIITTGRYLRDRAQGRGQEILQVDDPRYAYLRTWRAEQGLKPHPDLAIISNSLRFPIPDVLTAGGRRVLIFTGADPDPERVKELEAQAGQVIVAGGERVEGQVLAQQLKDQGYRTIYSSAGPKILHMLLDGGVLDRLYLTFASRLLAGDPFAAVVDGPRFPKAIDARLHTLYLDTEGLEGLGQLFACYEIL</sequence>
<gene>
    <name evidence="5" type="ORF">FKZ61_02330</name>
</gene>
<dbReference type="InterPro" id="IPR002734">
    <property type="entry name" value="RibDG_C"/>
</dbReference>
<accession>A0A540VLT3</accession>
<organism evidence="5 6">
    <name type="scientific">Litorilinea aerophila</name>
    <dbReference type="NCBI Taxonomy" id="1204385"/>
    <lineage>
        <taxon>Bacteria</taxon>
        <taxon>Bacillati</taxon>
        <taxon>Chloroflexota</taxon>
        <taxon>Caldilineae</taxon>
        <taxon>Caldilineales</taxon>
        <taxon>Caldilineaceae</taxon>
        <taxon>Litorilinea</taxon>
    </lineage>
</organism>
<evidence type="ECO:0000256" key="2">
    <source>
        <dbReference type="ARBA" id="ARBA00022857"/>
    </source>
</evidence>
<comment type="caution">
    <text evidence="5">The sequence shown here is derived from an EMBL/GenBank/DDBJ whole genome shotgun (WGS) entry which is preliminary data.</text>
</comment>
<dbReference type="Proteomes" id="UP000317371">
    <property type="component" value="Unassembled WGS sequence"/>
</dbReference>
<dbReference type="InterPro" id="IPR050765">
    <property type="entry name" value="Riboflavin_Biosynth_HTPR"/>
</dbReference>
<dbReference type="GO" id="GO:0008703">
    <property type="term" value="F:5-amino-6-(5-phosphoribosylamino)uracil reductase activity"/>
    <property type="evidence" value="ECO:0007669"/>
    <property type="project" value="InterPro"/>
</dbReference>
<evidence type="ECO:0000313" key="6">
    <source>
        <dbReference type="Proteomes" id="UP000317371"/>
    </source>
</evidence>
<dbReference type="Pfam" id="PF01872">
    <property type="entry name" value="RibD_C"/>
    <property type="match status" value="1"/>
</dbReference>
<keyword evidence="3" id="KW-0560">Oxidoreductase</keyword>
<reference evidence="5 6" key="1">
    <citation type="submission" date="2019-06" db="EMBL/GenBank/DDBJ databases">
        <title>Genome sequence of Litorilinea aerophila BAA-2444.</title>
        <authorList>
            <person name="Maclea K.S."/>
            <person name="Maurais E.G."/>
            <person name="Iannazzi L.C."/>
        </authorList>
    </citation>
    <scope>NUCLEOTIDE SEQUENCE [LARGE SCALE GENOMIC DNA]</scope>
    <source>
        <strain evidence="5 6">ATCC BAA-2444</strain>
    </source>
</reference>
<dbReference type="PANTHER" id="PTHR38011">
    <property type="entry name" value="DIHYDROFOLATE REDUCTASE FAMILY PROTEIN (AFU_ORTHOLOGUE AFUA_8G06820)"/>
    <property type="match status" value="1"/>
</dbReference>
<dbReference type="GO" id="GO:0009231">
    <property type="term" value="P:riboflavin biosynthetic process"/>
    <property type="evidence" value="ECO:0007669"/>
    <property type="project" value="InterPro"/>
</dbReference>
<evidence type="ECO:0000256" key="1">
    <source>
        <dbReference type="ARBA" id="ARBA00005104"/>
    </source>
</evidence>
<evidence type="ECO:0000259" key="4">
    <source>
        <dbReference type="Pfam" id="PF01872"/>
    </source>
</evidence>
<comment type="pathway">
    <text evidence="1">Cofactor biosynthesis; riboflavin biosynthesis.</text>
</comment>
<dbReference type="AlphaFoldDB" id="A0A540VLT3"/>
<dbReference type="Gene3D" id="3.40.430.10">
    <property type="entry name" value="Dihydrofolate Reductase, subunit A"/>
    <property type="match status" value="1"/>
</dbReference>
<protein>
    <submittedName>
        <fullName evidence="5">Pyrimidine reductase</fullName>
    </submittedName>
</protein>
<feature type="domain" description="Bacterial bifunctional deaminase-reductase C-terminal" evidence="4">
    <location>
        <begin position="36"/>
        <end position="244"/>
    </location>
</feature>
<evidence type="ECO:0000256" key="3">
    <source>
        <dbReference type="ARBA" id="ARBA00023002"/>
    </source>
</evidence>
<keyword evidence="6" id="KW-1185">Reference proteome</keyword>
<dbReference type="RefSeq" id="WP_141608456.1">
    <property type="nucleotide sequence ID" value="NZ_VIGC02000002.1"/>
</dbReference>
<dbReference type="SUPFAM" id="SSF53597">
    <property type="entry name" value="Dihydrofolate reductase-like"/>
    <property type="match status" value="1"/>
</dbReference>
<dbReference type="PANTHER" id="PTHR38011:SF7">
    <property type="entry name" value="2,5-DIAMINO-6-RIBOSYLAMINO-4(3H)-PYRIMIDINONE 5'-PHOSPHATE REDUCTASE"/>
    <property type="match status" value="1"/>
</dbReference>
<dbReference type="InParanoid" id="A0A540VLT3"/>
<evidence type="ECO:0000313" key="5">
    <source>
        <dbReference type="EMBL" id="TQE97729.1"/>
    </source>
</evidence>
<name>A0A540VLT3_9CHLR</name>
<proteinExistence type="predicted"/>
<dbReference type="InterPro" id="IPR024072">
    <property type="entry name" value="DHFR-like_dom_sf"/>
</dbReference>
<dbReference type="EMBL" id="VIGC01000002">
    <property type="protein sequence ID" value="TQE97729.1"/>
    <property type="molecule type" value="Genomic_DNA"/>
</dbReference>
<dbReference type="OrthoDB" id="9800865at2"/>
<keyword evidence="2" id="KW-0521">NADP</keyword>